<reference evidence="1 2" key="2">
    <citation type="submission" date="2018-11" db="EMBL/GenBank/DDBJ databases">
        <authorList>
            <consortium name="Pathogen Informatics"/>
        </authorList>
    </citation>
    <scope>NUCLEOTIDE SEQUENCE [LARGE SCALE GENOMIC DNA]</scope>
</reference>
<evidence type="ECO:0000313" key="3">
    <source>
        <dbReference type="WBParaSite" id="GPUH_0001268401-mRNA-1"/>
    </source>
</evidence>
<keyword evidence="2" id="KW-1185">Reference proteome</keyword>
<reference evidence="3" key="1">
    <citation type="submission" date="2016-06" db="UniProtKB">
        <authorList>
            <consortium name="WormBaseParasite"/>
        </authorList>
    </citation>
    <scope>IDENTIFICATION</scope>
</reference>
<dbReference type="Proteomes" id="UP000271098">
    <property type="component" value="Unassembled WGS sequence"/>
</dbReference>
<evidence type="ECO:0000313" key="2">
    <source>
        <dbReference type="Proteomes" id="UP000271098"/>
    </source>
</evidence>
<dbReference type="OrthoDB" id="5782123at2759"/>
<dbReference type="WBParaSite" id="GPUH_0001268401-mRNA-1">
    <property type="protein sequence ID" value="GPUH_0001268401-mRNA-1"/>
    <property type="gene ID" value="GPUH_0001268401"/>
</dbReference>
<evidence type="ECO:0000313" key="1">
    <source>
        <dbReference type="EMBL" id="VDN20853.1"/>
    </source>
</evidence>
<sequence>MSELALTSYLSCLKVLFDLAHDFPECPDSIYDLHSIIQMNPHFFSEKDGLFATWKSIWATWSPEEMASALLKLWNPLRPLGNCFTTEAQCLIADFKEIEQRKNVQQNDCSHELNSSGRRKRIIVNYGYRVCCSENLENFFQDKIAEKKRLDVMSQDRQRFISFLTQDKIAEKKRLDVMSQDRQRFISFLTQVLSGVLQSFRKLPLLENKLLIGNPDLVFLVVPCIYSTLETTLMQAKRHKTSPTCMQMDLSVAYRSLLNCTCEHKNIPISCWLASFVKHAQKIGGTDPVVRFFRCVGELEFMGIVKAASYRNRSAVRVALLPTSFAF</sequence>
<dbReference type="EMBL" id="UYRT01079507">
    <property type="protein sequence ID" value="VDN20853.1"/>
    <property type="molecule type" value="Genomic_DNA"/>
</dbReference>
<proteinExistence type="predicted"/>
<gene>
    <name evidence="1" type="ORF">GPUH_LOCUS12670</name>
</gene>
<accession>A0A183DVC9</accession>
<dbReference type="AlphaFoldDB" id="A0A183DVC9"/>
<name>A0A183DVC9_9BILA</name>
<protein>
    <submittedName>
        <fullName evidence="3">THO complex subunit 2</fullName>
    </submittedName>
</protein>
<organism evidence="3">
    <name type="scientific">Gongylonema pulchrum</name>
    <dbReference type="NCBI Taxonomy" id="637853"/>
    <lineage>
        <taxon>Eukaryota</taxon>
        <taxon>Metazoa</taxon>
        <taxon>Ecdysozoa</taxon>
        <taxon>Nematoda</taxon>
        <taxon>Chromadorea</taxon>
        <taxon>Rhabditida</taxon>
        <taxon>Spirurina</taxon>
        <taxon>Spiruromorpha</taxon>
        <taxon>Spiruroidea</taxon>
        <taxon>Gongylonematidae</taxon>
        <taxon>Gongylonema</taxon>
    </lineage>
</organism>